<accession>A0A9W8ZZB7</accession>
<feature type="transmembrane region" description="Helical" evidence="1">
    <location>
        <begin position="48"/>
        <end position="69"/>
    </location>
</feature>
<sequence>MDNNKAIVEITGAMLLGHLFNWCLFGVLCIQVYIYCISFSRDRLAIKVLVYIVFAFDILQTAFTTHYAWYVLASGWGNPSTLVFTTWSLATIPPLTGIISSMGQIFFAWRIWVLSVGNKHFLAVVFVVVLSSAGSLAAAIYCGIASIRNHQLNTASTLDKEVTAWMSLSAACDLIITVALVFQLVAKQNEGFTSVNHVLHRAIRMTIETGAATTILVFVELVLYLNAGTASWYFILGLSIGKVYSNALLANLNSRSKDFNHSSHGLSGVHVWEVRTRETSTNDVLPLEHGHNEDNIELNERRFMSNKHTIFTEDLEQ</sequence>
<keyword evidence="4" id="KW-1185">Reference proteome</keyword>
<feature type="domain" description="DUF6534" evidence="2">
    <location>
        <begin position="169"/>
        <end position="256"/>
    </location>
</feature>
<feature type="transmembrane region" description="Helical" evidence="1">
    <location>
        <begin position="207"/>
        <end position="225"/>
    </location>
</feature>
<feature type="transmembrane region" description="Helical" evidence="1">
    <location>
        <begin position="164"/>
        <end position="186"/>
    </location>
</feature>
<name>A0A9W8ZZB7_9AGAR</name>
<proteinExistence type="predicted"/>
<keyword evidence="1" id="KW-0812">Transmembrane</keyword>
<comment type="caution">
    <text evidence="3">The sequence shown here is derived from an EMBL/GenBank/DDBJ whole genome shotgun (WGS) entry which is preliminary data.</text>
</comment>
<feature type="transmembrane region" description="Helical" evidence="1">
    <location>
        <begin position="89"/>
        <end position="109"/>
    </location>
</feature>
<dbReference type="PANTHER" id="PTHR40465">
    <property type="entry name" value="CHROMOSOME 1, WHOLE GENOME SHOTGUN SEQUENCE"/>
    <property type="match status" value="1"/>
</dbReference>
<gene>
    <name evidence="3" type="ORF">J3R30DRAFT_3531329</name>
</gene>
<dbReference type="InterPro" id="IPR045339">
    <property type="entry name" value="DUF6534"/>
</dbReference>
<evidence type="ECO:0000259" key="2">
    <source>
        <dbReference type="Pfam" id="PF20152"/>
    </source>
</evidence>
<dbReference type="OrthoDB" id="3262409at2759"/>
<organism evidence="3 4">
    <name type="scientific">Lentinula aciculospora</name>
    <dbReference type="NCBI Taxonomy" id="153920"/>
    <lineage>
        <taxon>Eukaryota</taxon>
        <taxon>Fungi</taxon>
        <taxon>Dikarya</taxon>
        <taxon>Basidiomycota</taxon>
        <taxon>Agaricomycotina</taxon>
        <taxon>Agaricomycetes</taxon>
        <taxon>Agaricomycetidae</taxon>
        <taxon>Agaricales</taxon>
        <taxon>Marasmiineae</taxon>
        <taxon>Omphalotaceae</taxon>
        <taxon>Lentinula</taxon>
    </lineage>
</organism>
<reference evidence="3" key="1">
    <citation type="submission" date="2022-08" db="EMBL/GenBank/DDBJ databases">
        <title>A Global Phylogenomic Analysis of the Shiitake Genus Lentinula.</title>
        <authorList>
            <consortium name="DOE Joint Genome Institute"/>
            <person name="Sierra-Patev S."/>
            <person name="Min B."/>
            <person name="Naranjo-Ortiz M."/>
            <person name="Looney B."/>
            <person name="Konkel Z."/>
            <person name="Slot J.C."/>
            <person name="Sakamoto Y."/>
            <person name="Steenwyk J.L."/>
            <person name="Rokas A."/>
            <person name="Carro J."/>
            <person name="Camarero S."/>
            <person name="Ferreira P."/>
            <person name="Molpeceres G."/>
            <person name="Ruiz-Duenas F.J."/>
            <person name="Serrano A."/>
            <person name="Henrissat B."/>
            <person name="Drula E."/>
            <person name="Hughes K.W."/>
            <person name="Mata J.L."/>
            <person name="Ishikawa N.K."/>
            <person name="Vargas-Isla R."/>
            <person name="Ushijima S."/>
            <person name="Smith C.A."/>
            <person name="Ahrendt S."/>
            <person name="Andreopoulos W."/>
            <person name="He G."/>
            <person name="Labutti K."/>
            <person name="Lipzen A."/>
            <person name="Ng V."/>
            <person name="Riley R."/>
            <person name="Sandor L."/>
            <person name="Barry K."/>
            <person name="Martinez A.T."/>
            <person name="Xiao Y."/>
            <person name="Gibbons J.G."/>
            <person name="Terashima K."/>
            <person name="Grigoriev I.V."/>
            <person name="Hibbett D.S."/>
        </authorList>
    </citation>
    <scope>NUCLEOTIDE SEQUENCE</scope>
    <source>
        <strain evidence="3">JLM2183</strain>
    </source>
</reference>
<protein>
    <recommendedName>
        <fullName evidence="2">DUF6534 domain-containing protein</fullName>
    </recommendedName>
</protein>
<evidence type="ECO:0000313" key="3">
    <source>
        <dbReference type="EMBL" id="KAJ4470857.1"/>
    </source>
</evidence>
<dbReference type="AlphaFoldDB" id="A0A9W8ZZB7"/>
<feature type="transmembrane region" description="Helical" evidence="1">
    <location>
        <begin position="121"/>
        <end position="144"/>
    </location>
</feature>
<feature type="transmembrane region" description="Helical" evidence="1">
    <location>
        <begin position="12"/>
        <end position="36"/>
    </location>
</feature>
<evidence type="ECO:0000256" key="1">
    <source>
        <dbReference type="SAM" id="Phobius"/>
    </source>
</evidence>
<keyword evidence="1" id="KW-1133">Transmembrane helix</keyword>
<dbReference type="Pfam" id="PF20152">
    <property type="entry name" value="DUF6534"/>
    <property type="match status" value="1"/>
</dbReference>
<dbReference type="Proteomes" id="UP001150266">
    <property type="component" value="Unassembled WGS sequence"/>
</dbReference>
<dbReference type="PANTHER" id="PTHR40465:SF1">
    <property type="entry name" value="DUF6534 DOMAIN-CONTAINING PROTEIN"/>
    <property type="match status" value="1"/>
</dbReference>
<evidence type="ECO:0000313" key="4">
    <source>
        <dbReference type="Proteomes" id="UP001150266"/>
    </source>
</evidence>
<keyword evidence="1" id="KW-0472">Membrane</keyword>
<dbReference type="EMBL" id="JAOTPV010000024">
    <property type="protein sequence ID" value="KAJ4470857.1"/>
    <property type="molecule type" value="Genomic_DNA"/>
</dbReference>